<dbReference type="EMBL" id="JQFZ01000034">
    <property type="protein sequence ID" value="KGO61466.1"/>
    <property type="molecule type" value="Genomic_DNA"/>
</dbReference>
<dbReference type="RefSeq" id="XP_016602258.1">
    <property type="nucleotide sequence ID" value="XM_016745811.1"/>
</dbReference>
<gene>
    <name evidence="3" type="ORF">PEX2_085410</name>
</gene>
<dbReference type="Pfam" id="PF00248">
    <property type="entry name" value="Aldo_ket_red"/>
    <property type="match status" value="1"/>
</dbReference>
<accession>A0A0A2I403</accession>
<dbReference type="VEuPathDB" id="FungiDB:PEXP_001830"/>
<dbReference type="PRINTS" id="PR00069">
    <property type="entry name" value="ALDKETRDTASE"/>
</dbReference>
<evidence type="ECO:0000313" key="3">
    <source>
        <dbReference type="EMBL" id="KGO61466.1"/>
    </source>
</evidence>
<proteinExistence type="predicted"/>
<protein>
    <submittedName>
        <fullName evidence="3">Aldo/keto reductase subgroup</fullName>
    </submittedName>
</protein>
<dbReference type="PhylomeDB" id="A0A0A2I403"/>
<name>A0A0A2I403_PENEN</name>
<keyword evidence="4" id="KW-1185">Reference proteome</keyword>
<dbReference type="GO" id="GO:0016491">
    <property type="term" value="F:oxidoreductase activity"/>
    <property type="evidence" value="ECO:0007669"/>
    <property type="project" value="UniProtKB-KW"/>
</dbReference>
<dbReference type="GeneID" id="27681231"/>
<feature type="domain" description="NADP-dependent oxidoreductase" evidence="2">
    <location>
        <begin position="34"/>
        <end position="311"/>
    </location>
</feature>
<dbReference type="Proteomes" id="UP000030143">
    <property type="component" value="Unassembled WGS sequence"/>
</dbReference>
<dbReference type="HOGENOM" id="CLU_023205_2_1_1"/>
<reference evidence="3 4" key="1">
    <citation type="journal article" date="2015" name="Mol. Plant Microbe Interact.">
        <title>Genome, transcriptome, and functional analyses of Penicillium expansum provide new insights into secondary metabolism and pathogenicity.</title>
        <authorList>
            <person name="Ballester A.R."/>
            <person name="Marcet-Houben M."/>
            <person name="Levin E."/>
            <person name="Sela N."/>
            <person name="Selma-Lazaro C."/>
            <person name="Carmona L."/>
            <person name="Wisniewski M."/>
            <person name="Droby S."/>
            <person name="Gonzalez-Candelas L."/>
            <person name="Gabaldon T."/>
        </authorList>
    </citation>
    <scope>NUCLEOTIDE SEQUENCE [LARGE SCALE GENOMIC DNA]</scope>
    <source>
        <strain evidence="3 4">MD-8</strain>
    </source>
</reference>
<dbReference type="Gene3D" id="3.20.20.100">
    <property type="entry name" value="NADP-dependent oxidoreductase domain"/>
    <property type="match status" value="1"/>
</dbReference>
<evidence type="ECO:0000313" key="4">
    <source>
        <dbReference type="Proteomes" id="UP000030143"/>
    </source>
</evidence>
<dbReference type="InterPro" id="IPR036812">
    <property type="entry name" value="NAD(P)_OxRdtase_dom_sf"/>
</dbReference>
<dbReference type="AlphaFoldDB" id="A0A0A2I403"/>
<dbReference type="GO" id="GO:0005737">
    <property type="term" value="C:cytoplasm"/>
    <property type="evidence" value="ECO:0007669"/>
    <property type="project" value="TreeGrafter"/>
</dbReference>
<sequence length="386" mass="42974">MNAPLRTLGRDGPQVSPVGLGFGSVSGFYGPAGTIDERVALLSHAHSAGLRFWDLADIYGRSEDIAGEWFKRSGKRDDIFLATKFALQQKEGGGYTFRSDPEYVKAACEKSLRRLGVDVIDLYYCHRVDGVTPIEKTVEAMAELKKEGKIRHLGLSEVSAATLRRAHAVHPISALQMEYSLFTLDIESSEILETCRELGVTVVAFSPIGRGILTGQFRSYTDIPEGDWRRLYPKYSEENFPSILKLLQTLEKVASTHQSTIAQVALAWLLAQGPDIIPIPGTKSPARMDENAASAVLHLSDQEMQEIRSLVENIQIHGDRYPAAWVSLSLIFGPRVLTSQIERWLLSAPIPRNYREMLEGHVTSTVCSQFDFRKACKSRNPTRLDP</sequence>
<organism evidence="3 4">
    <name type="scientific">Penicillium expansum</name>
    <name type="common">Blue mold rot fungus</name>
    <dbReference type="NCBI Taxonomy" id="27334"/>
    <lineage>
        <taxon>Eukaryota</taxon>
        <taxon>Fungi</taxon>
        <taxon>Dikarya</taxon>
        <taxon>Ascomycota</taxon>
        <taxon>Pezizomycotina</taxon>
        <taxon>Eurotiomycetes</taxon>
        <taxon>Eurotiomycetidae</taxon>
        <taxon>Eurotiales</taxon>
        <taxon>Aspergillaceae</taxon>
        <taxon>Penicillium</taxon>
    </lineage>
</organism>
<dbReference type="InterPro" id="IPR050791">
    <property type="entry name" value="Aldo-Keto_reductase"/>
</dbReference>
<dbReference type="STRING" id="27334.A0A0A2I403"/>
<evidence type="ECO:0000256" key="1">
    <source>
        <dbReference type="ARBA" id="ARBA00023002"/>
    </source>
</evidence>
<dbReference type="PANTHER" id="PTHR43625:SF40">
    <property type="entry name" value="ALDO-KETO REDUCTASE YAKC [NADP(+)]"/>
    <property type="match status" value="1"/>
</dbReference>
<comment type="caution">
    <text evidence="3">The sequence shown here is derived from an EMBL/GenBank/DDBJ whole genome shotgun (WGS) entry which is preliminary data.</text>
</comment>
<keyword evidence="1" id="KW-0560">Oxidoreductase</keyword>
<dbReference type="PANTHER" id="PTHR43625">
    <property type="entry name" value="AFLATOXIN B1 ALDEHYDE REDUCTASE"/>
    <property type="match status" value="1"/>
</dbReference>
<dbReference type="InterPro" id="IPR023210">
    <property type="entry name" value="NADP_OxRdtase_dom"/>
</dbReference>
<dbReference type="SUPFAM" id="SSF51430">
    <property type="entry name" value="NAD(P)-linked oxidoreductase"/>
    <property type="match status" value="1"/>
</dbReference>
<dbReference type="InterPro" id="IPR020471">
    <property type="entry name" value="AKR"/>
</dbReference>
<dbReference type="OrthoDB" id="37537at2759"/>
<evidence type="ECO:0000259" key="2">
    <source>
        <dbReference type="Pfam" id="PF00248"/>
    </source>
</evidence>